<feature type="compositionally biased region" description="Basic and acidic residues" evidence="1">
    <location>
        <begin position="18"/>
        <end position="28"/>
    </location>
</feature>
<organism evidence="3 4">
    <name type="scientific">Dictyocaulus viviparus</name>
    <name type="common">Bovine lungworm</name>
    <dbReference type="NCBI Taxonomy" id="29172"/>
    <lineage>
        <taxon>Eukaryota</taxon>
        <taxon>Metazoa</taxon>
        <taxon>Ecdysozoa</taxon>
        <taxon>Nematoda</taxon>
        <taxon>Chromadorea</taxon>
        <taxon>Rhabditida</taxon>
        <taxon>Rhabditina</taxon>
        <taxon>Rhabditomorpha</taxon>
        <taxon>Strongyloidea</taxon>
        <taxon>Metastrongylidae</taxon>
        <taxon>Dictyocaulus</taxon>
    </lineage>
</organism>
<feature type="transmembrane region" description="Helical" evidence="2">
    <location>
        <begin position="327"/>
        <end position="348"/>
    </location>
</feature>
<gene>
    <name evidence="3" type="ORF">DICVIV_06913</name>
</gene>
<evidence type="ECO:0000256" key="1">
    <source>
        <dbReference type="SAM" id="MobiDB-lite"/>
    </source>
</evidence>
<dbReference type="STRING" id="29172.A0A0D8XXE5"/>
<feature type="transmembrane region" description="Helical" evidence="2">
    <location>
        <begin position="392"/>
        <end position="414"/>
    </location>
</feature>
<feature type="region of interest" description="Disordered" evidence="1">
    <location>
        <begin position="1"/>
        <end position="28"/>
    </location>
</feature>
<dbReference type="Pfam" id="PF04870">
    <property type="entry name" value="Moulting_cycle"/>
    <property type="match status" value="1"/>
</dbReference>
<reference evidence="4" key="2">
    <citation type="journal article" date="2016" name="Sci. Rep.">
        <title>Dictyocaulus viviparus genome, variome and transcriptome elucidate lungworm biology and support future intervention.</title>
        <authorList>
            <person name="McNulty S.N."/>
            <person name="Strube C."/>
            <person name="Rosa B.A."/>
            <person name="Martin J.C."/>
            <person name="Tyagi R."/>
            <person name="Choi Y.J."/>
            <person name="Wang Q."/>
            <person name="Hallsworth Pepin K."/>
            <person name="Zhang X."/>
            <person name="Ozersky P."/>
            <person name="Wilson R.K."/>
            <person name="Sternberg P.W."/>
            <person name="Gasser R.B."/>
            <person name="Mitreva M."/>
        </authorList>
    </citation>
    <scope>NUCLEOTIDE SEQUENCE [LARGE SCALE GENOMIC DNA]</scope>
    <source>
        <strain evidence="4">HannoverDv2000</strain>
    </source>
</reference>
<name>A0A0D8XXE5_DICVI</name>
<sequence>MRRQNPRRDETEQQIQDNEEKNKNEGRRNWHTTLKRIKTLSTIVRKQRERRKQLKKTLQKMIANSPEKFQDPLKIYAVQQMQMEDEKLLMKKKLTSQKRDEIRVPMKLLRDSIKMQMEDEKLLMKKKLTSQKRDEIRVPMKLLRDSIKLVLAASGKNVTKFDKKTVKLASPRLLSVVPEQDDEDLLNILSPSLFSLHEDGTEEEKSMSLPNLLKELPNSDQEAWLDFITEAAGVSDTVDKAEKEYKKLAEKDMMSFDEEPLYLKKENVSDLLGSTERRKIETFEMLDRSYTIDQKIHRRHENPHHLIERDIRALAEAKKFRVRQKDITLSPFVLTPLTFAGQALSQTITLSPLLLSPITLSPAVLGPIILSPWVFVPLVLSPRVLSPLVLSPLVFSPIILSPLVLHPLILVPGIFNPLILSPLVLSPLILSPQLFSPLILSPMVLNPLILTPIAGSPLVLSPFLLSPIIGSPLLLSSVVLSPYALSPLIESKLVTSEVILSPSWLS</sequence>
<keyword evidence="2" id="KW-0472">Membrane</keyword>
<dbReference type="OrthoDB" id="5917548at2759"/>
<keyword evidence="2" id="KW-0812">Transmembrane</keyword>
<evidence type="ECO:0000313" key="3">
    <source>
        <dbReference type="EMBL" id="KJH47026.1"/>
    </source>
</evidence>
<dbReference type="PANTHER" id="PTHR21523">
    <property type="match status" value="1"/>
</dbReference>
<dbReference type="InterPro" id="IPR006954">
    <property type="entry name" value="Mlt-10-like"/>
</dbReference>
<dbReference type="PANTHER" id="PTHR21523:SF37">
    <property type="entry name" value="MLT-TEN (MLT-10) RELATED"/>
    <property type="match status" value="1"/>
</dbReference>
<accession>A0A0D8XXE5</accession>
<evidence type="ECO:0000313" key="4">
    <source>
        <dbReference type="Proteomes" id="UP000053766"/>
    </source>
</evidence>
<feature type="transmembrane region" description="Helical" evidence="2">
    <location>
        <begin position="360"/>
        <end position="380"/>
    </location>
</feature>
<keyword evidence="4" id="KW-1185">Reference proteome</keyword>
<dbReference type="EMBL" id="KN716324">
    <property type="protein sequence ID" value="KJH47026.1"/>
    <property type="molecule type" value="Genomic_DNA"/>
</dbReference>
<feature type="transmembrane region" description="Helical" evidence="2">
    <location>
        <begin position="434"/>
        <end position="451"/>
    </location>
</feature>
<proteinExistence type="predicted"/>
<dbReference type="Proteomes" id="UP000053766">
    <property type="component" value="Unassembled WGS sequence"/>
</dbReference>
<reference evidence="3 4" key="1">
    <citation type="submission" date="2013-11" db="EMBL/GenBank/DDBJ databases">
        <title>Draft genome of the bovine lungworm Dictyocaulus viviparus.</title>
        <authorList>
            <person name="Mitreva M."/>
        </authorList>
    </citation>
    <scope>NUCLEOTIDE SEQUENCE [LARGE SCALE GENOMIC DNA]</scope>
    <source>
        <strain evidence="3 4">HannoverDv2000</strain>
    </source>
</reference>
<keyword evidence="2" id="KW-1133">Transmembrane helix</keyword>
<dbReference type="AlphaFoldDB" id="A0A0D8XXE5"/>
<feature type="transmembrane region" description="Helical" evidence="2">
    <location>
        <begin position="463"/>
        <end position="485"/>
    </location>
</feature>
<evidence type="ECO:0000256" key="2">
    <source>
        <dbReference type="SAM" id="Phobius"/>
    </source>
</evidence>
<feature type="compositionally biased region" description="Basic and acidic residues" evidence="1">
    <location>
        <begin position="1"/>
        <end position="11"/>
    </location>
</feature>
<protein>
    <submittedName>
        <fullName evidence="3">Uncharacterized protein</fullName>
    </submittedName>
</protein>